<sequence length="64" mass="7459">MEDISLKQARLLREKTQDYMAELLGIHVQTYRKLEQNPDNVTVGQAKVISKNLGFPYDTIFFNK</sequence>
<dbReference type="SMART" id="SM00530">
    <property type="entry name" value="HTH_XRE"/>
    <property type="match status" value="1"/>
</dbReference>
<accession>A0A8S5UXJ2</accession>
<dbReference type="EMBL" id="BK016161">
    <property type="protein sequence ID" value="DAF99164.1"/>
    <property type="molecule type" value="Genomic_DNA"/>
</dbReference>
<dbReference type="Pfam" id="PF01381">
    <property type="entry name" value="HTH_3"/>
    <property type="match status" value="1"/>
</dbReference>
<dbReference type="SUPFAM" id="SSF47413">
    <property type="entry name" value="lambda repressor-like DNA-binding domains"/>
    <property type="match status" value="1"/>
</dbReference>
<name>A0A8S5UXJ2_9CAUD</name>
<dbReference type="GO" id="GO:0003677">
    <property type="term" value="F:DNA binding"/>
    <property type="evidence" value="ECO:0007669"/>
    <property type="project" value="InterPro"/>
</dbReference>
<evidence type="ECO:0000259" key="1">
    <source>
        <dbReference type="PROSITE" id="PS50943"/>
    </source>
</evidence>
<organism evidence="2">
    <name type="scientific">Podoviridae sp. ctW0z17</name>
    <dbReference type="NCBI Taxonomy" id="2825254"/>
    <lineage>
        <taxon>Viruses</taxon>
        <taxon>Duplodnaviria</taxon>
        <taxon>Heunggongvirae</taxon>
        <taxon>Uroviricota</taxon>
        <taxon>Caudoviricetes</taxon>
    </lineage>
</organism>
<dbReference type="PROSITE" id="PS50943">
    <property type="entry name" value="HTH_CROC1"/>
    <property type="match status" value="1"/>
</dbReference>
<protein>
    <submittedName>
        <fullName evidence="2">Helix-turn-helix XRE-family like protein</fullName>
    </submittedName>
</protein>
<dbReference type="InterPro" id="IPR001387">
    <property type="entry name" value="Cro/C1-type_HTH"/>
</dbReference>
<dbReference type="Gene3D" id="1.10.260.40">
    <property type="entry name" value="lambda repressor-like DNA-binding domains"/>
    <property type="match status" value="1"/>
</dbReference>
<reference evidence="2" key="1">
    <citation type="journal article" date="2021" name="Proc. Natl. Acad. Sci. U.S.A.">
        <title>A Catalog of Tens of Thousands of Viruses from Human Metagenomes Reveals Hidden Associations with Chronic Diseases.</title>
        <authorList>
            <person name="Tisza M.J."/>
            <person name="Buck C.B."/>
        </authorList>
    </citation>
    <scope>NUCLEOTIDE SEQUENCE</scope>
    <source>
        <strain evidence="2">CtW0z17</strain>
    </source>
</reference>
<evidence type="ECO:0000313" key="2">
    <source>
        <dbReference type="EMBL" id="DAF99164.1"/>
    </source>
</evidence>
<dbReference type="InterPro" id="IPR010982">
    <property type="entry name" value="Lambda_DNA-bd_dom_sf"/>
</dbReference>
<proteinExistence type="predicted"/>
<feature type="domain" description="HTH cro/C1-type" evidence="1">
    <location>
        <begin position="6"/>
        <end position="60"/>
    </location>
</feature>
<dbReference type="CDD" id="cd00093">
    <property type="entry name" value="HTH_XRE"/>
    <property type="match status" value="1"/>
</dbReference>